<dbReference type="Proteomes" id="UP000678393">
    <property type="component" value="Unassembled WGS sequence"/>
</dbReference>
<dbReference type="InterPro" id="IPR000276">
    <property type="entry name" value="GPCR_Rhodpsn"/>
</dbReference>
<organism evidence="11 12">
    <name type="scientific">Candidula unifasciata</name>
    <dbReference type="NCBI Taxonomy" id="100452"/>
    <lineage>
        <taxon>Eukaryota</taxon>
        <taxon>Metazoa</taxon>
        <taxon>Spiralia</taxon>
        <taxon>Lophotrochozoa</taxon>
        <taxon>Mollusca</taxon>
        <taxon>Gastropoda</taxon>
        <taxon>Heterobranchia</taxon>
        <taxon>Euthyneura</taxon>
        <taxon>Panpulmonata</taxon>
        <taxon>Eupulmonata</taxon>
        <taxon>Stylommatophora</taxon>
        <taxon>Helicina</taxon>
        <taxon>Helicoidea</taxon>
        <taxon>Geomitridae</taxon>
        <taxon>Candidula</taxon>
    </lineage>
</organism>
<keyword evidence="2" id="KW-1003">Cell membrane</keyword>
<evidence type="ECO:0000256" key="9">
    <source>
        <dbReference type="SAM" id="Phobius"/>
    </source>
</evidence>
<protein>
    <recommendedName>
        <fullName evidence="10">G-protein coupled receptors family 1 profile domain-containing protein</fullName>
    </recommendedName>
</protein>
<dbReference type="CDD" id="cd00637">
    <property type="entry name" value="7tm_classA_rhodopsin-like"/>
    <property type="match status" value="1"/>
</dbReference>
<dbReference type="InterPro" id="IPR017452">
    <property type="entry name" value="GPCR_Rhodpsn_7TM"/>
</dbReference>
<evidence type="ECO:0000256" key="4">
    <source>
        <dbReference type="ARBA" id="ARBA00022989"/>
    </source>
</evidence>
<keyword evidence="6 9" id="KW-0472">Membrane</keyword>
<dbReference type="PRINTS" id="PR00237">
    <property type="entry name" value="GPCRRHODOPSN"/>
</dbReference>
<feature type="transmembrane region" description="Helical" evidence="9">
    <location>
        <begin position="27"/>
        <end position="52"/>
    </location>
</feature>
<comment type="subcellular location">
    <subcellularLocation>
        <location evidence="1">Cell membrane</location>
        <topology evidence="1">Multi-pass membrane protein</topology>
    </subcellularLocation>
</comment>
<evidence type="ECO:0000256" key="8">
    <source>
        <dbReference type="ARBA" id="ARBA00023224"/>
    </source>
</evidence>
<comment type="caution">
    <text evidence="11">The sequence shown here is derived from an EMBL/GenBank/DDBJ whole genome shotgun (WGS) entry which is preliminary data.</text>
</comment>
<feature type="transmembrane region" description="Helical" evidence="9">
    <location>
        <begin position="633"/>
        <end position="656"/>
    </location>
</feature>
<feature type="transmembrane region" description="Helical" evidence="9">
    <location>
        <begin position="676"/>
        <end position="693"/>
    </location>
</feature>
<dbReference type="SUPFAM" id="SSF81321">
    <property type="entry name" value="Family A G protein-coupled receptor-like"/>
    <property type="match status" value="1"/>
</dbReference>
<feature type="transmembrane region" description="Helical" evidence="9">
    <location>
        <begin position="143"/>
        <end position="165"/>
    </location>
</feature>
<dbReference type="EMBL" id="CAJHNH020001366">
    <property type="protein sequence ID" value="CAG5122784.1"/>
    <property type="molecule type" value="Genomic_DNA"/>
</dbReference>
<keyword evidence="12" id="KW-1185">Reference proteome</keyword>
<evidence type="ECO:0000256" key="5">
    <source>
        <dbReference type="ARBA" id="ARBA00023040"/>
    </source>
</evidence>
<evidence type="ECO:0000259" key="10">
    <source>
        <dbReference type="PROSITE" id="PS50262"/>
    </source>
</evidence>
<sequence>MNLTTNYTSLERYNILYRANEDTFKTLIPTVSFCWVLVILGVAGNALSIHIFVTRMPKNLQNELFILLSVFNLLACGVCLPLDILDMRNMYLYPSIVLCKIARFLNMFTMASSTLTLCVLAIFRLRAANSRAVVSPHRRVRFAGLGILILLSGSVSWLAAVVFGIRSSPTFTEDITGRDCSIADVTSRTAWPVVFNVVLAVGFSCLLAVTTTAYYRIWRVVKKSRIAVTAYTMTVGVSLGSNGQRKPDLSCNENVTVPSEDIKGIKTDLSSRTDKNVNICSDDNELKTIMSPQEVNNATNKISGGQEKHKQSTKPTTALILADICTDTAPVNVSVRDDNSEDIFTPVKDNILLITDIVNIALINADGIVNNELLYTDGMTKKLLLNTNGTGKNKVLNITKKSLLNACDTANNALVNNDVVNNGPLNTDSTARGILNIDDITKYSQLSADDTANDTRLNTGSNTKHAVLNKGVESITTDSTADIHTRDGLSFFTRGNLRFTSKFVRVMSSFVCRDMGGHQIKSRMVINSKTKQHYRDNPDFSVSGYLWKNTCNPNSSTFLCDTAMTSNTKSHKANADKHHNTFINSITKDIFSIDLKTTSSAGKAALKKPGKAGHELKRKLSKTSLEATVTRTAFLLTFTFIVSYLPFFFVSIPRAINVNFDYSQNYLMMNLVNTVLRLYFIMPVVSPAIFWASNLDFRRKCKVLCAKNNFVVN</sequence>
<dbReference type="GO" id="GO:0005886">
    <property type="term" value="C:plasma membrane"/>
    <property type="evidence" value="ECO:0007669"/>
    <property type="project" value="UniProtKB-SubCell"/>
</dbReference>
<name>A0A8S3Z0E7_9EUPU</name>
<evidence type="ECO:0000256" key="3">
    <source>
        <dbReference type="ARBA" id="ARBA00022692"/>
    </source>
</evidence>
<dbReference type="PANTHER" id="PTHR24230">
    <property type="entry name" value="G-PROTEIN COUPLED RECEPTOR"/>
    <property type="match status" value="1"/>
</dbReference>
<dbReference type="OrthoDB" id="6161352at2759"/>
<feature type="transmembrane region" description="Helical" evidence="9">
    <location>
        <begin position="193"/>
        <end position="215"/>
    </location>
</feature>
<gene>
    <name evidence="11" type="ORF">CUNI_LOCUS8342</name>
</gene>
<evidence type="ECO:0000313" key="12">
    <source>
        <dbReference type="Proteomes" id="UP000678393"/>
    </source>
</evidence>
<keyword evidence="7" id="KW-0675">Receptor</keyword>
<dbReference type="GO" id="GO:0007218">
    <property type="term" value="P:neuropeptide signaling pathway"/>
    <property type="evidence" value="ECO:0007669"/>
    <property type="project" value="TreeGrafter"/>
</dbReference>
<keyword evidence="4 9" id="KW-1133">Transmembrane helix</keyword>
<keyword evidence="5" id="KW-0297">G-protein coupled receptor</keyword>
<evidence type="ECO:0000313" key="11">
    <source>
        <dbReference type="EMBL" id="CAG5122784.1"/>
    </source>
</evidence>
<evidence type="ECO:0000256" key="2">
    <source>
        <dbReference type="ARBA" id="ARBA00022475"/>
    </source>
</evidence>
<accession>A0A8S3Z0E7</accession>
<dbReference type="GO" id="GO:0008528">
    <property type="term" value="F:G protein-coupled peptide receptor activity"/>
    <property type="evidence" value="ECO:0007669"/>
    <property type="project" value="TreeGrafter"/>
</dbReference>
<dbReference type="AlphaFoldDB" id="A0A8S3Z0E7"/>
<evidence type="ECO:0000256" key="7">
    <source>
        <dbReference type="ARBA" id="ARBA00023170"/>
    </source>
</evidence>
<feature type="transmembrane region" description="Helical" evidence="9">
    <location>
        <begin position="104"/>
        <end position="123"/>
    </location>
</feature>
<dbReference type="PROSITE" id="PS50262">
    <property type="entry name" value="G_PROTEIN_RECEP_F1_2"/>
    <property type="match status" value="1"/>
</dbReference>
<feature type="transmembrane region" description="Helical" evidence="9">
    <location>
        <begin position="64"/>
        <end position="84"/>
    </location>
</feature>
<evidence type="ECO:0000256" key="1">
    <source>
        <dbReference type="ARBA" id="ARBA00004651"/>
    </source>
</evidence>
<keyword evidence="8" id="KW-0807">Transducer</keyword>
<dbReference type="Gene3D" id="1.20.1070.10">
    <property type="entry name" value="Rhodopsin 7-helix transmembrane proteins"/>
    <property type="match status" value="2"/>
</dbReference>
<evidence type="ECO:0000256" key="6">
    <source>
        <dbReference type="ARBA" id="ARBA00023136"/>
    </source>
</evidence>
<reference evidence="11" key="1">
    <citation type="submission" date="2021-04" db="EMBL/GenBank/DDBJ databases">
        <authorList>
            <consortium name="Molecular Ecology Group"/>
        </authorList>
    </citation>
    <scope>NUCLEOTIDE SEQUENCE</scope>
</reference>
<dbReference type="Pfam" id="PF00001">
    <property type="entry name" value="7tm_1"/>
    <property type="match status" value="1"/>
</dbReference>
<keyword evidence="3 9" id="KW-0812">Transmembrane</keyword>
<feature type="domain" description="G-protein coupled receptors family 1 profile" evidence="10">
    <location>
        <begin position="44"/>
        <end position="690"/>
    </location>
</feature>
<proteinExistence type="predicted"/>